<dbReference type="AlphaFoldDB" id="A0A919WLE8"/>
<protein>
    <submittedName>
        <fullName evidence="1">Uncharacterized protein</fullName>
    </submittedName>
</protein>
<evidence type="ECO:0000313" key="2">
    <source>
        <dbReference type="Proteomes" id="UP000682111"/>
    </source>
</evidence>
<dbReference type="EMBL" id="BORC01000008">
    <property type="protein sequence ID" value="GIN63749.1"/>
    <property type="molecule type" value="Genomic_DNA"/>
</dbReference>
<gene>
    <name evidence="1" type="ORF">J27TS8_37420</name>
</gene>
<evidence type="ECO:0000313" key="1">
    <source>
        <dbReference type="EMBL" id="GIN63749.1"/>
    </source>
</evidence>
<name>A0A919WLE8_9BACI</name>
<accession>A0A919WLE8</accession>
<organism evidence="1 2">
    <name type="scientific">Robertmurraya siralis</name>
    <dbReference type="NCBI Taxonomy" id="77777"/>
    <lineage>
        <taxon>Bacteria</taxon>
        <taxon>Bacillati</taxon>
        <taxon>Bacillota</taxon>
        <taxon>Bacilli</taxon>
        <taxon>Bacillales</taxon>
        <taxon>Bacillaceae</taxon>
        <taxon>Robertmurraya</taxon>
    </lineage>
</organism>
<comment type="caution">
    <text evidence="1">The sequence shown here is derived from an EMBL/GenBank/DDBJ whole genome shotgun (WGS) entry which is preliminary data.</text>
</comment>
<sequence>MYRKNCEKCHKPSFSSSEFGTWLCPECGNDLTAHPFFDPVTFEQIFIKKLPVSLTRESKSEVNKTN</sequence>
<dbReference type="Proteomes" id="UP000682111">
    <property type="component" value="Unassembled WGS sequence"/>
</dbReference>
<keyword evidence="2" id="KW-1185">Reference proteome</keyword>
<proteinExistence type="predicted"/>
<reference evidence="1" key="1">
    <citation type="submission" date="2021-03" db="EMBL/GenBank/DDBJ databases">
        <title>Antimicrobial resistance genes in bacteria isolated from Japanese honey, and their potential for conferring macrolide and lincosamide resistance in the American foulbrood pathogen Paenibacillus larvae.</title>
        <authorList>
            <person name="Okamoto M."/>
            <person name="Kumagai M."/>
            <person name="Kanamori H."/>
            <person name="Takamatsu D."/>
        </authorList>
    </citation>
    <scope>NUCLEOTIDE SEQUENCE</scope>
    <source>
        <strain evidence="1">J27TS8</strain>
    </source>
</reference>